<dbReference type="EMBL" id="CP146203">
    <property type="protein sequence ID" value="XBH21162.1"/>
    <property type="molecule type" value="Genomic_DNA"/>
</dbReference>
<name>A0AAU7DV65_9MICO</name>
<organism evidence="1">
    <name type="scientific">Jonesiaceae bacterium BS-20</name>
    <dbReference type="NCBI Taxonomy" id="3120821"/>
    <lineage>
        <taxon>Bacteria</taxon>
        <taxon>Bacillati</taxon>
        <taxon>Actinomycetota</taxon>
        <taxon>Actinomycetes</taxon>
        <taxon>Micrococcales</taxon>
        <taxon>Jonesiaceae</taxon>
    </lineage>
</organism>
<dbReference type="Gene3D" id="3.40.50.300">
    <property type="entry name" value="P-loop containing nucleotide triphosphate hydrolases"/>
    <property type="match status" value="1"/>
</dbReference>
<protein>
    <submittedName>
        <fullName evidence="1">AAA family ATPase</fullName>
    </submittedName>
</protein>
<gene>
    <name evidence="1" type="ORF">V5R04_13215</name>
</gene>
<proteinExistence type="predicted"/>
<sequence length="202" mass="23176">MKIVGPGSRLPQQVQRIAVVGPTGSGKTTLARSLATSFALPCVELDSLFHGPNWVPRETFLQEVTDFIAKEQWVTEWQYKVARPLLLARATTLVWLDLPTGRVQTQLWRRTFRRWATHEELWHGNREPGLRVLLSRSDNSILWWGWKHRNALRGLPLVVQEMARGAGIPQSHLDGLVIVHLRTNKQVHDWLRLQDLPMPHSA</sequence>
<dbReference type="PANTHER" id="PTHR37816:SF1">
    <property type="entry name" value="TOXIN"/>
    <property type="match status" value="1"/>
</dbReference>
<dbReference type="InterPro" id="IPR027417">
    <property type="entry name" value="P-loop_NTPase"/>
</dbReference>
<accession>A0AAU7DV65</accession>
<dbReference type="InterPro" id="IPR052922">
    <property type="entry name" value="Cytidylate_Kinase-2"/>
</dbReference>
<dbReference type="PANTHER" id="PTHR37816">
    <property type="entry name" value="YALI0E33011P"/>
    <property type="match status" value="1"/>
</dbReference>
<reference evidence="1" key="1">
    <citation type="submission" date="2024-02" db="EMBL/GenBank/DDBJ databases">
        <title>Tomenella chthoni gen. nov. sp. nov., a member of the family Jonesiaceae isolated from bat guano.</title>
        <authorList>
            <person name="Miller S.L."/>
            <person name="King J."/>
            <person name="Sankaranarayanan K."/>
            <person name="Lawson P.A."/>
        </authorList>
    </citation>
    <scope>NUCLEOTIDE SEQUENCE</scope>
    <source>
        <strain evidence="1">BS-20</strain>
    </source>
</reference>
<dbReference type="SUPFAM" id="SSF52540">
    <property type="entry name" value="P-loop containing nucleoside triphosphate hydrolases"/>
    <property type="match status" value="1"/>
</dbReference>
<evidence type="ECO:0000313" key="1">
    <source>
        <dbReference type="EMBL" id="XBH21162.1"/>
    </source>
</evidence>
<dbReference type="AlphaFoldDB" id="A0AAU7DV65"/>